<dbReference type="RefSeq" id="WP_147336728.1">
    <property type="nucleotide sequence ID" value="NZ_CAXTFB010000020.1"/>
</dbReference>
<evidence type="ECO:0008006" key="3">
    <source>
        <dbReference type="Google" id="ProtNLM"/>
    </source>
</evidence>
<dbReference type="Proteomes" id="UP000095788">
    <property type="component" value="Unassembled WGS sequence"/>
</dbReference>
<sequence length="284" mass="32806">MRYDLIFISTCTSLSHVHYLLSSIASNNESLRVHVIILFQCGFDLDVVYDTSYTTITKLKCEELCSLSKARNIGIKYIREHNLIASYVMFPDDDSTFDKEFFDNFVSEVYSDTLINVFCEGTNIPYQKMPQLNYLEKTNNYQNAMSVNMIIQYDHFIEIGFFDERMGVGAKYGAGEDGDFFLRICERFGPFVFNQHLHTFHPASDTKFATISLKALIERYKKYGEGVVFLLCKHKKYKQAIHCIIMGILGAFKALIIDFDGKLCFARIAGFYYRSKMLLTLITK</sequence>
<evidence type="ECO:0000313" key="1">
    <source>
        <dbReference type="EMBL" id="CUP41975.1"/>
    </source>
</evidence>
<organism evidence="1 2">
    <name type="scientific">Bacteroides uniformis</name>
    <dbReference type="NCBI Taxonomy" id="820"/>
    <lineage>
        <taxon>Bacteria</taxon>
        <taxon>Pseudomonadati</taxon>
        <taxon>Bacteroidota</taxon>
        <taxon>Bacteroidia</taxon>
        <taxon>Bacteroidales</taxon>
        <taxon>Bacteroidaceae</taxon>
        <taxon>Bacteroides</taxon>
    </lineage>
</organism>
<proteinExistence type="predicted"/>
<dbReference type="EMBL" id="CZBF01000001">
    <property type="protein sequence ID" value="CUP41975.1"/>
    <property type="molecule type" value="Genomic_DNA"/>
</dbReference>
<evidence type="ECO:0000313" key="2">
    <source>
        <dbReference type="Proteomes" id="UP000095788"/>
    </source>
</evidence>
<dbReference type="AlphaFoldDB" id="A0A174N7A3"/>
<gene>
    <name evidence="1" type="ORF">ERS852554_00670</name>
</gene>
<dbReference type="Gene3D" id="3.90.550.10">
    <property type="entry name" value="Spore Coat Polysaccharide Biosynthesis Protein SpsA, Chain A"/>
    <property type="match status" value="1"/>
</dbReference>
<dbReference type="InterPro" id="IPR029044">
    <property type="entry name" value="Nucleotide-diphossugar_trans"/>
</dbReference>
<protein>
    <recommendedName>
        <fullName evidence="3">Glycosyltransferase family 2 protein</fullName>
    </recommendedName>
</protein>
<dbReference type="SUPFAM" id="SSF53448">
    <property type="entry name" value="Nucleotide-diphospho-sugar transferases"/>
    <property type="match status" value="1"/>
</dbReference>
<name>A0A174N7A3_BACUN</name>
<accession>A0A174N7A3</accession>
<reference evidence="1 2" key="1">
    <citation type="submission" date="2015-09" db="EMBL/GenBank/DDBJ databases">
        <authorList>
            <consortium name="Pathogen Informatics"/>
        </authorList>
    </citation>
    <scope>NUCLEOTIDE SEQUENCE [LARGE SCALE GENOMIC DNA]</scope>
    <source>
        <strain evidence="1 2">2789STDY5834942</strain>
    </source>
</reference>